<accession>M1CKS2</accession>
<dbReference type="PANTHER" id="PTHR45644">
    <property type="entry name" value="AAA ATPASE, PUTATIVE (AFU_ORTHOLOGUE AFUA_2G12920)-RELATED-RELATED"/>
    <property type="match status" value="1"/>
</dbReference>
<evidence type="ECO:0000313" key="5">
    <source>
        <dbReference type="Proteomes" id="UP000011115"/>
    </source>
</evidence>
<feature type="compositionally biased region" description="Basic residues" evidence="3">
    <location>
        <begin position="13"/>
        <end position="22"/>
    </location>
</feature>
<organism evidence="4 5">
    <name type="scientific">Solanum tuberosum</name>
    <name type="common">Potato</name>
    <dbReference type="NCBI Taxonomy" id="4113"/>
    <lineage>
        <taxon>Eukaryota</taxon>
        <taxon>Viridiplantae</taxon>
        <taxon>Streptophyta</taxon>
        <taxon>Embryophyta</taxon>
        <taxon>Tracheophyta</taxon>
        <taxon>Spermatophyta</taxon>
        <taxon>Magnoliopsida</taxon>
        <taxon>eudicotyledons</taxon>
        <taxon>Gunneridae</taxon>
        <taxon>Pentapetalae</taxon>
        <taxon>asterids</taxon>
        <taxon>lamiids</taxon>
        <taxon>Solanales</taxon>
        <taxon>Solanaceae</taxon>
        <taxon>Solanoideae</taxon>
        <taxon>Solaneae</taxon>
        <taxon>Solanum</taxon>
    </lineage>
</organism>
<dbReference type="HOGENOM" id="CLU_067446_0_0_1"/>
<proteinExistence type="predicted"/>
<dbReference type="GeneID" id="102604391"/>
<dbReference type="InterPro" id="IPR051701">
    <property type="entry name" value="Mito_OM_Translocase_MSP1"/>
</dbReference>
<keyword evidence="5" id="KW-1185">Reference proteome</keyword>
<keyword evidence="1" id="KW-0547">Nucleotide-binding</keyword>
<dbReference type="RefSeq" id="XP_015164292.1">
    <property type="nucleotide sequence ID" value="XM_015308806.1"/>
</dbReference>
<dbReference type="AlphaFoldDB" id="M1CKS2"/>
<evidence type="ECO:0000313" key="4">
    <source>
        <dbReference type="EnsemblPlants" id="PGSC0003DMT400069617"/>
    </source>
</evidence>
<protein>
    <submittedName>
        <fullName evidence="4">ATP binding protein</fullName>
    </submittedName>
</protein>
<dbReference type="GO" id="GO:0005524">
    <property type="term" value="F:ATP binding"/>
    <property type="evidence" value="ECO:0007669"/>
    <property type="project" value="UniProtKB-KW"/>
</dbReference>
<dbReference type="eggNOG" id="KOG0737">
    <property type="taxonomic scope" value="Eukaryota"/>
</dbReference>
<dbReference type="Proteomes" id="UP000011115">
    <property type="component" value="Unassembled WGS sequence"/>
</dbReference>
<dbReference type="STRING" id="4113.M1CKS2"/>
<dbReference type="EnsemblPlants" id="PGSC0003DMT400069617">
    <property type="protein sequence ID" value="PGSC0003DMT400069617"/>
    <property type="gene ID" value="PGSC0003DMG401027064"/>
</dbReference>
<dbReference type="Gramene" id="PGSC0003DMT400069617">
    <property type="protein sequence ID" value="PGSC0003DMT400069617"/>
    <property type="gene ID" value="PGSC0003DMG401027064"/>
</dbReference>
<evidence type="ECO:0000256" key="3">
    <source>
        <dbReference type="SAM" id="MobiDB-lite"/>
    </source>
</evidence>
<dbReference type="PaxDb" id="4113-PGSC0003DMT400069617"/>
<name>M1CKS2_SOLTU</name>
<keyword evidence="2" id="KW-0067">ATP-binding</keyword>
<evidence type="ECO:0000256" key="2">
    <source>
        <dbReference type="ARBA" id="ARBA00022840"/>
    </source>
</evidence>
<dbReference type="PANTHER" id="PTHR45644:SF39">
    <property type="entry name" value="AAA-TYPE ATPASE FAMILY PROTEIN-RELATED"/>
    <property type="match status" value="1"/>
</dbReference>
<evidence type="ECO:0000256" key="1">
    <source>
        <dbReference type="ARBA" id="ARBA00022741"/>
    </source>
</evidence>
<sequence>MVSPKKCSGFRPPTRKKRKKKSSSSSDYKPLSRCLKVNDNNVGSSGKSVPLLEHSNELCSTDQSKLCGNCSADEKVDDAFGRKVGDVAVRKAVTEGAETKKPWCQLLSEFPQGPIKRKVYQGFFHIQDSNTNSRSLVKIETTSSTATLNPTVEISGQHFMAGAGKDLPEHAMICVINLEEYQNSLALIERKGSREPVRFNGNALGWNTSGLLNSGDQIVSGQLGKYAYVSFPYGVGLGGLCKDSHGYFCKVSELCLDAPAVDAPDKLLANTLFEVVFNESRKSPFILFVKDADKVMGGNSELYSTFKSRLEKLPDNVITIGSHAHTDNHKEKVKKIIAGYLAGCRVQTGKCCW</sequence>
<dbReference type="InParanoid" id="M1CKS2"/>
<feature type="region of interest" description="Disordered" evidence="3">
    <location>
        <begin position="1"/>
        <end position="41"/>
    </location>
</feature>
<reference evidence="4" key="2">
    <citation type="submission" date="2015-06" db="UniProtKB">
        <authorList>
            <consortium name="EnsemblPlants"/>
        </authorList>
    </citation>
    <scope>IDENTIFICATION</scope>
    <source>
        <strain evidence="4">DM1-3 516 R44</strain>
    </source>
</reference>
<reference evidence="5" key="1">
    <citation type="journal article" date="2011" name="Nature">
        <title>Genome sequence and analysis of the tuber crop potato.</title>
        <authorList>
            <consortium name="The Potato Genome Sequencing Consortium"/>
        </authorList>
    </citation>
    <scope>NUCLEOTIDE SEQUENCE [LARGE SCALE GENOMIC DNA]</scope>
    <source>
        <strain evidence="5">cv. DM1-3 516 R44</strain>
    </source>
</reference>
<dbReference type="OrthoDB" id="1285867at2759"/>
<gene>
    <name evidence="4" type="primary">LOC102604391</name>
</gene>